<dbReference type="InterPro" id="IPR015330">
    <property type="entry name" value="DNA_primase/pol_bifunc_N"/>
</dbReference>
<dbReference type="EMBL" id="JBFAUK010000002">
    <property type="protein sequence ID" value="MEV5505555.1"/>
    <property type="molecule type" value="Genomic_DNA"/>
</dbReference>
<evidence type="ECO:0000313" key="3">
    <source>
        <dbReference type="Proteomes" id="UP001552594"/>
    </source>
</evidence>
<evidence type="ECO:0000313" key="2">
    <source>
        <dbReference type="EMBL" id="MEV5505555.1"/>
    </source>
</evidence>
<sequence>MLVARRPNGRPGDQLGEDRVQLLTRRGAEWLSTAADRPHECREIWEMDPRKPVALPAGRLFDVVVVNQQLGVETFDQLVRRQLPVGPVEIDRAAKKVGFFLPPDSREWFRRQVTCETTSPPEYRYLGRESMVVVPGRLSLSEDRYAWLSAPFRQLDANPARAVALALMLVASAELLARAEQYGEERIWVLERVVHHAERG</sequence>
<name>A0ABV3JV92_STRON</name>
<protein>
    <submittedName>
        <fullName evidence="2">Bifunctional DNA primase/polymerase</fullName>
    </submittedName>
</protein>
<keyword evidence="3" id="KW-1185">Reference proteome</keyword>
<feature type="domain" description="DNA primase/polymerase bifunctional N-terminal" evidence="1">
    <location>
        <begin position="28"/>
        <end position="159"/>
    </location>
</feature>
<proteinExistence type="predicted"/>
<dbReference type="Pfam" id="PF09250">
    <property type="entry name" value="Prim-Pol"/>
    <property type="match status" value="1"/>
</dbReference>
<organism evidence="2 3">
    <name type="scientific">Streptomyces orinoci</name>
    <name type="common">Streptoverticillium orinoci</name>
    <dbReference type="NCBI Taxonomy" id="67339"/>
    <lineage>
        <taxon>Bacteria</taxon>
        <taxon>Bacillati</taxon>
        <taxon>Actinomycetota</taxon>
        <taxon>Actinomycetes</taxon>
        <taxon>Kitasatosporales</taxon>
        <taxon>Streptomycetaceae</taxon>
        <taxon>Streptomyces</taxon>
    </lineage>
</organism>
<comment type="caution">
    <text evidence="2">The sequence shown here is derived from an EMBL/GenBank/DDBJ whole genome shotgun (WGS) entry which is preliminary data.</text>
</comment>
<reference evidence="2 3" key="1">
    <citation type="submission" date="2024-06" db="EMBL/GenBank/DDBJ databases">
        <title>The Natural Products Discovery Center: Release of the First 8490 Sequenced Strains for Exploring Actinobacteria Biosynthetic Diversity.</title>
        <authorList>
            <person name="Kalkreuter E."/>
            <person name="Kautsar S.A."/>
            <person name="Yang D."/>
            <person name="Bader C.D."/>
            <person name="Teijaro C.N."/>
            <person name="Fluegel L."/>
            <person name="Davis C.M."/>
            <person name="Simpson J.R."/>
            <person name="Lauterbach L."/>
            <person name="Steele A.D."/>
            <person name="Gui C."/>
            <person name="Meng S."/>
            <person name="Li G."/>
            <person name="Viehrig K."/>
            <person name="Ye F."/>
            <person name="Su P."/>
            <person name="Kiefer A.F."/>
            <person name="Nichols A."/>
            <person name="Cepeda A.J."/>
            <person name="Yan W."/>
            <person name="Fan B."/>
            <person name="Jiang Y."/>
            <person name="Adhikari A."/>
            <person name="Zheng C.-J."/>
            <person name="Schuster L."/>
            <person name="Cowan T.M."/>
            <person name="Smanski M.J."/>
            <person name="Chevrette M.G."/>
            <person name="De Carvalho L.P.S."/>
            <person name="Shen B."/>
        </authorList>
    </citation>
    <scope>NUCLEOTIDE SEQUENCE [LARGE SCALE GENOMIC DNA]</scope>
    <source>
        <strain evidence="2 3">NPDC052347</strain>
    </source>
</reference>
<dbReference type="Proteomes" id="UP001552594">
    <property type="component" value="Unassembled WGS sequence"/>
</dbReference>
<gene>
    <name evidence="2" type="ORF">AB0L16_03635</name>
</gene>
<evidence type="ECO:0000259" key="1">
    <source>
        <dbReference type="Pfam" id="PF09250"/>
    </source>
</evidence>
<dbReference type="RefSeq" id="WP_109280554.1">
    <property type="nucleotide sequence ID" value="NZ_JBFAUK010000002.1"/>
</dbReference>
<accession>A0ABV3JV92</accession>